<evidence type="ECO:0000256" key="1">
    <source>
        <dbReference type="SAM" id="MobiDB-lite"/>
    </source>
</evidence>
<dbReference type="AlphaFoldDB" id="A0A7W7FV65"/>
<feature type="region of interest" description="Disordered" evidence="1">
    <location>
        <begin position="78"/>
        <end position="110"/>
    </location>
</feature>
<dbReference type="GO" id="GO:0018836">
    <property type="term" value="F:alkylmercury lyase activity"/>
    <property type="evidence" value="ECO:0007669"/>
    <property type="project" value="InterPro"/>
</dbReference>
<dbReference type="SUPFAM" id="SSF160387">
    <property type="entry name" value="NosL/MerB-like"/>
    <property type="match status" value="1"/>
</dbReference>
<evidence type="ECO:0000313" key="3">
    <source>
        <dbReference type="Proteomes" id="UP000533598"/>
    </source>
</evidence>
<comment type="caution">
    <text evidence="2">The sequence shown here is derived from an EMBL/GenBank/DDBJ whole genome shotgun (WGS) entry which is preliminary data.</text>
</comment>
<name>A0A7W7FV65_9PSEU</name>
<sequence>MKLRILTVPDCPNLAPLKENLAAALLGRTDVTVTAEVVSTVDQATRTGMRGSPTLLVDGVDPFANPGQPPSVSCRLYRDEHGNPSGAPTSSQLRAALAPTGDTTSPATDLQRWRARTSPTDPVDRAVHQAILHAFAGTGQPPSPERLQRIAAANNTTADPILRRLHDLDAVRLDPAGAIRVAYPFSATPTRHQVRLATGRTVSAMCAIDALGVPAMLGMDATITSRDPVTDEPVTITIHNGQYSWEPETAVVFAGAAAGAGPSVDFCCHHLNAFTGPASAHRWMSRHPGVPGELLDTATAERLGRHLFGALLQQH</sequence>
<gene>
    <name evidence="2" type="ORF">HNR67_006209</name>
</gene>
<evidence type="ECO:0008006" key="4">
    <source>
        <dbReference type="Google" id="ProtNLM"/>
    </source>
</evidence>
<proteinExistence type="predicted"/>
<organism evidence="2 3">
    <name type="scientific">Crossiella cryophila</name>
    <dbReference type="NCBI Taxonomy" id="43355"/>
    <lineage>
        <taxon>Bacteria</taxon>
        <taxon>Bacillati</taxon>
        <taxon>Actinomycetota</taxon>
        <taxon>Actinomycetes</taxon>
        <taxon>Pseudonocardiales</taxon>
        <taxon>Pseudonocardiaceae</taxon>
        <taxon>Crossiella</taxon>
    </lineage>
</organism>
<dbReference type="InterPro" id="IPR004927">
    <property type="entry name" value="MerB"/>
</dbReference>
<dbReference type="EMBL" id="JACHMH010000001">
    <property type="protein sequence ID" value="MBB4680091.1"/>
    <property type="molecule type" value="Genomic_DNA"/>
</dbReference>
<dbReference type="InterPro" id="IPR053717">
    <property type="entry name" value="MerB_lyase_sf"/>
</dbReference>
<dbReference type="Pfam" id="PF03243">
    <property type="entry name" value="MerB"/>
    <property type="match status" value="1"/>
</dbReference>
<dbReference type="Gene3D" id="3.30.450.410">
    <property type="match status" value="1"/>
</dbReference>
<evidence type="ECO:0000313" key="2">
    <source>
        <dbReference type="EMBL" id="MBB4680091.1"/>
    </source>
</evidence>
<dbReference type="Proteomes" id="UP000533598">
    <property type="component" value="Unassembled WGS sequence"/>
</dbReference>
<keyword evidence="3" id="KW-1185">Reference proteome</keyword>
<accession>A0A7W7FV65</accession>
<dbReference type="RefSeq" id="WP_185005763.1">
    <property type="nucleotide sequence ID" value="NZ_BAAAUI010000019.1"/>
</dbReference>
<reference evidence="2 3" key="1">
    <citation type="submission" date="2020-08" db="EMBL/GenBank/DDBJ databases">
        <title>Sequencing the genomes of 1000 actinobacteria strains.</title>
        <authorList>
            <person name="Klenk H.-P."/>
        </authorList>
    </citation>
    <scope>NUCLEOTIDE SEQUENCE [LARGE SCALE GENOMIC DNA]</scope>
    <source>
        <strain evidence="2 3">DSM 44230</strain>
    </source>
</reference>
<protein>
    <recommendedName>
        <fullName evidence="4">Alkylmercury lyase</fullName>
    </recommendedName>
</protein>